<evidence type="ECO:0000256" key="3">
    <source>
        <dbReference type="SAM" id="MobiDB-lite"/>
    </source>
</evidence>
<sequence length="291" mass="31684">MGIDGAGIDHNGEPELAADDKPFTVASYLNGPGSVLIEQPDGSYFGTRPNVTEEDATDLDYPQQALVPKSSETHSGEDVAVYAKGPWAHLLDGTIEQNLIFHVMHHAATAELGLAPHRRVRGHDPPGPAPPNGARRSRDRRAPRLTKEPAMNRRTLLTTGIALAATQVLAGRARAEDAAKIRDLYAGGRNLSEWAQSNVGDRVTFEGYMAPPLKADATFFVLTALPMSVCPFCETEAEWPLNIVAVYSKRVIDVIPFNRKNEVRGRLETGAYRDPDTGFLSLVRLEDATYG</sequence>
<dbReference type="InterPro" id="IPR017850">
    <property type="entry name" value="Alkaline_phosphatase_core_sf"/>
</dbReference>
<proteinExistence type="predicted"/>
<dbReference type="GO" id="GO:0046872">
    <property type="term" value="F:metal ion binding"/>
    <property type="evidence" value="ECO:0007669"/>
    <property type="project" value="UniProtKB-KW"/>
</dbReference>
<keyword evidence="2" id="KW-0862">Zinc</keyword>
<dbReference type="EMBL" id="FTOQ01000001">
    <property type="protein sequence ID" value="SIS59315.1"/>
    <property type="molecule type" value="Genomic_DNA"/>
</dbReference>
<dbReference type="Proteomes" id="UP000186684">
    <property type="component" value="Unassembled WGS sequence"/>
</dbReference>
<accession>A0A1N7KCI5</accession>
<reference evidence="5" key="1">
    <citation type="submission" date="2017-01" db="EMBL/GenBank/DDBJ databases">
        <authorList>
            <person name="Varghese N."/>
            <person name="Submissions S."/>
        </authorList>
    </citation>
    <scope>NUCLEOTIDE SEQUENCE [LARGE SCALE GENOMIC DNA]</scope>
    <source>
        <strain evidence="5">DSM 29430</strain>
    </source>
</reference>
<evidence type="ECO:0000313" key="4">
    <source>
        <dbReference type="EMBL" id="SIS59315.1"/>
    </source>
</evidence>
<feature type="region of interest" description="Disordered" evidence="3">
    <location>
        <begin position="118"/>
        <end position="149"/>
    </location>
</feature>
<name>A0A1N7KCI5_9RHOB</name>
<evidence type="ECO:0000256" key="1">
    <source>
        <dbReference type="ARBA" id="ARBA00022553"/>
    </source>
</evidence>
<dbReference type="PANTHER" id="PTHR11596">
    <property type="entry name" value="ALKALINE PHOSPHATASE"/>
    <property type="match status" value="1"/>
</dbReference>
<dbReference type="SUPFAM" id="SSF53649">
    <property type="entry name" value="Alkaline phosphatase-like"/>
    <property type="match status" value="1"/>
</dbReference>
<feature type="binding site" evidence="2">
    <location>
        <position position="74"/>
    </location>
    <ligand>
        <name>Zn(2+)</name>
        <dbReference type="ChEBI" id="CHEBI:29105"/>
        <label>2</label>
    </ligand>
</feature>
<dbReference type="STRING" id="633194.SAMN05421759_101634"/>
<dbReference type="Pfam" id="PF00245">
    <property type="entry name" value="Alk_phosphatase"/>
    <property type="match status" value="1"/>
</dbReference>
<dbReference type="PANTHER" id="PTHR11596:SF5">
    <property type="entry name" value="ALKALINE PHOSPHATASE"/>
    <property type="match status" value="1"/>
</dbReference>
<organism evidence="4 5">
    <name type="scientific">Roseivivax lentus</name>
    <dbReference type="NCBI Taxonomy" id="633194"/>
    <lineage>
        <taxon>Bacteria</taxon>
        <taxon>Pseudomonadati</taxon>
        <taxon>Pseudomonadota</taxon>
        <taxon>Alphaproteobacteria</taxon>
        <taxon>Rhodobacterales</taxon>
        <taxon>Roseobacteraceae</taxon>
        <taxon>Roseivivax</taxon>
    </lineage>
</organism>
<dbReference type="InterPro" id="IPR001952">
    <property type="entry name" value="Alkaline_phosphatase"/>
</dbReference>
<dbReference type="Gene3D" id="3.40.720.10">
    <property type="entry name" value="Alkaline Phosphatase, subunit A"/>
    <property type="match status" value="1"/>
</dbReference>
<gene>
    <name evidence="4" type="ORF">SAMN05421759_101634</name>
</gene>
<evidence type="ECO:0000256" key="2">
    <source>
        <dbReference type="PIRSR" id="PIRSR601952-2"/>
    </source>
</evidence>
<comment type="cofactor">
    <cofactor evidence="2">
        <name>Zn(2+)</name>
        <dbReference type="ChEBI" id="CHEBI:29105"/>
    </cofactor>
    <text evidence="2">Binds 2 Zn(2+) ions.</text>
</comment>
<evidence type="ECO:0000313" key="5">
    <source>
        <dbReference type="Proteomes" id="UP000186684"/>
    </source>
</evidence>
<dbReference type="AlphaFoldDB" id="A0A1N7KCI5"/>
<feature type="compositionally biased region" description="Basic and acidic residues" evidence="3">
    <location>
        <begin position="140"/>
        <end position="149"/>
    </location>
</feature>
<keyword evidence="5" id="KW-1185">Reference proteome</keyword>
<dbReference type="GO" id="GO:0004035">
    <property type="term" value="F:alkaline phosphatase activity"/>
    <property type="evidence" value="ECO:0007669"/>
    <property type="project" value="TreeGrafter"/>
</dbReference>
<protein>
    <submittedName>
        <fullName evidence="4">Alkaline phosphatase</fullName>
    </submittedName>
</protein>
<keyword evidence="2" id="KW-0479">Metal-binding</keyword>
<keyword evidence="1" id="KW-0597">Phosphoprotein</keyword>